<keyword evidence="2" id="KW-1185">Reference proteome</keyword>
<organism evidence="1 2">
    <name type="scientific">Xylanimonas protaetiae</name>
    <dbReference type="NCBI Taxonomy" id="2509457"/>
    <lineage>
        <taxon>Bacteria</taxon>
        <taxon>Bacillati</taxon>
        <taxon>Actinomycetota</taxon>
        <taxon>Actinomycetes</taxon>
        <taxon>Micrococcales</taxon>
        <taxon>Promicromonosporaceae</taxon>
        <taxon>Xylanimonas</taxon>
    </lineage>
</organism>
<dbReference type="EMBL" id="CP035493">
    <property type="protein sequence ID" value="QAY71651.1"/>
    <property type="molecule type" value="Genomic_DNA"/>
</dbReference>
<dbReference type="AlphaFoldDB" id="A0A4V0YGL7"/>
<proteinExistence type="predicted"/>
<evidence type="ECO:0000313" key="2">
    <source>
        <dbReference type="Proteomes" id="UP000292118"/>
    </source>
</evidence>
<reference evidence="1 2" key="1">
    <citation type="submission" date="2019-01" db="EMBL/GenBank/DDBJ databases">
        <title>Genome sequencing of strain FW10M-9.</title>
        <authorList>
            <person name="Heo J."/>
            <person name="Kim S.-J."/>
            <person name="Kim J.-S."/>
            <person name="Hong S.-B."/>
            <person name="Kwon S.-W."/>
        </authorList>
    </citation>
    <scope>NUCLEOTIDE SEQUENCE [LARGE SCALE GENOMIC DNA]</scope>
    <source>
        <strain evidence="1 2">FW10M-9</strain>
    </source>
</reference>
<accession>A0A4V0YGL7</accession>
<protein>
    <submittedName>
        <fullName evidence="1">Uncharacterized protein</fullName>
    </submittedName>
</protein>
<dbReference type="RefSeq" id="WP_129190547.1">
    <property type="nucleotide sequence ID" value="NZ_CP035493.1"/>
</dbReference>
<dbReference type="InterPro" id="IPR013785">
    <property type="entry name" value="Aldolase_TIM"/>
</dbReference>
<dbReference type="KEGG" id="xya:ET471_17745"/>
<name>A0A4V0YGL7_9MICO</name>
<dbReference type="SUPFAM" id="SSF51445">
    <property type="entry name" value="(Trans)glycosidases"/>
    <property type="match status" value="1"/>
</dbReference>
<dbReference type="InterPro" id="IPR017853">
    <property type="entry name" value="GH"/>
</dbReference>
<dbReference type="Proteomes" id="UP000292118">
    <property type="component" value="Chromosome"/>
</dbReference>
<dbReference type="OrthoDB" id="176168at2"/>
<evidence type="ECO:0000313" key="1">
    <source>
        <dbReference type="EMBL" id="QAY71651.1"/>
    </source>
</evidence>
<sequence length="427" mass="45990">MPDGDEWLAAAVVAPVDESGFTTVRYEPLDGGWLLRLAYEGHTVVDGEWTSPALVLTPVTSPWTAIDAYRCLVEGDPRPVDVPARPTWWLQPIFCGWGAQCATAAAISRAQGVNEKAEAELAAGFVVTAGAATAPALARQELYDRWLARLADHGVVPGTVVIDDQWQARYGTCEPNTSRWPDLRGWIAERHAAGQRVLLWFKAWDPSGLPDEECVLDAVGRPVAADVTNPAYLERLHGIVTWMLSPDGLDADGFKVDFTQRAPSGATLRTHADGPAPAWGIAGLHRLMSTIHAAAKGAKPDALIVNHTVNPQFADVTDMVRLNDVLERDSDGGRVPVVDQLEFRAAVARAALPDCPVDTDQWPMPDHAQWRAYAQAQPGLGVPALYYAESVDNTGEPITAADLTEIADAWAAYRTRLGLAEAGTSGV</sequence>
<gene>
    <name evidence="1" type="ORF">ET471_17745</name>
</gene>
<dbReference type="Gene3D" id="3.20.20.70">
    <property type="entry name" value="Aldolase class I"/>
    <property type="match status" value="1"/>
</dbReference>